<keyword evidence="1" id="KW-0812">Transmembrane</keyword>
<evidence type="ECO:0000313" key="2">
    <source>
        <dbReference type="EMBL" id="KJL35986.1"/>
    </source>
</evidence>
<gene>
    <name evidence="2" type="ORF">RR49_02033</name>
</gene>
<dbReference type="PATRIC" id="fig|400772.4.peg.2047"/>
<keyword evidence="3" id="KW-1185">Reference proteome</keyword>
<evidence type="ECO:0008006" key="4">
    <source>
        <dbReference type="Google" id="ProtNLM"/>
    </source>
</evidence>
<keyword evidence="1" id="KW-1133">Transmembrane helix</keyword>
<feature type="transmembrane region" description="Helical" evidence="1">
    <location>
        <begin position="60"/>
        <end position="83"/>
    </location>
</feature>
<dbReference type="EMBL" id="JYIY01000076">
    <property type="protein sequence ID" value="KJL35986.1"/>
    <property type="molecule type" value="Genomic_DNA"/>
</dbReference>
<dbReference type="SUPFAM" id="SSF53955">
    <property type="entry name" value="Lysozyme-like"/>
    <property type="match status" value="1"/>
</dbReference>
<sequence length="318" mass="32347">MRPSPAASSEAASLLGRRPLTRARPPDVVRLAGTRGAAGKLENWSSVRLRVTLPRRKRTLIPLAALATTLAVGIPVGLVSTAAAQTPAPPSLAGPAARDVDRDASLYAAVARVTVTGASGKVDASALGAQIDQLTNSEELPAETVAALTANLRGTTSTVADQIAAHDAEQARIAAEQAAQAAAQEAAAKAAAEKAAAAKRAAASQASAAAANAAAADPASAQAIAKQMAAANYGWGDDQFACLYSLWKKESGWNYRAYNASSGAYGIPQALPGSKMGANGADWQTNPATQIAWGLGYISRAYGTPCGAWGHSQSTGWY</sequence>
<keyword evidence="1" id="KW-0472">Membrane</keyword>
<evidence type="ECO:0000256" key="1">
    <source>
        <dbReference type="SAM" id="Phobius"/>
    </source>
</evidence>
<name>A0A0F0LX84_9MICO</name>
<accession>A0A0F0LX84</accession>
<dbReference type="InterPro" id="IPR023346">
    <property type="entry name" value="Lysozyme-like_dom_sf"/>
</dbReference>
<dbReference type="Proteomes" id="UP000033451">
    <property type="component" value="Unassembled WGS sequence"/>
</dbReference>
<comment type="caution">
    <text evidence="2">The sequence shown here is derived from an EMBL/GenBank/DDBJ whole genome shotgun (WGS) entry which is preliminary data.</text>
</comment>
<evidence type="ECO:0000313" key="3">
    <source>
        <dbReference type="Proteomes" id="UP000033451"/>
    </source>
</evidence>
<dbReference type="AlphaFoldDB" id="A0A0F0LX84"/>
<organism evidence="2 3">
    <name type="scientific">Microbacterium ginsengisoli</name>
    <dbReference type="NCBI Taxonomy" id="400772"/>
    <lineage>
        <taxon>Bacteria</taxon>
        <taxon>Bacillati</taxon>
        <taxon>Actinomycetota</taxon>
        <taxon>Actinomycetes</taxon>
        <taxon>Micrococcales</taxon>
        <taxon>Microbacteriaceae</taxon>
        <taxon>Microbacterium</taxon>
    </lineage>
</organism>
<dbReference type="STRING" id="400772.RR49_02033"/>
<reference evidence="2 3" key="1">
    <citation type="submission" date="2015-02" db="EMBL/GenBank/DDBJ databases">
        <title>Draft genome sequences of ten Microbacterium spp. with emphasis on heavy metal contaminated environments.</title>
        <authorList>
            <person name="Corretto E."/>
        </authorList>
    </citation>
    <scope>NUCLEOTIDE SEQUENCE [LARGE SCALE GENOMIC DNA]</scope>
    <source>
        <strain evidence="2 3">DSM 18659</strain>
    </source>
</reference>
<proteinExistence type="predicted"/>
<protein>
    <recommendedName>
        <fullName evidence="4">Lytic transglycosylase domain-containing protein</fullName>
    </recommendedName>
</protein>